<evidence type="ECO:0000256" key="1">
    <source>
        <dbReference type="SAM" id="Phobius"/>
    </source>
</evidence>
<dbReference type="EMBL" id="KP007361">
    <property type="protein sequence ID" value="AIZ02631.1"/>
    <property type="molecule type" value="Genomic_DNA"/>
</dbReference>
<reference evidence="2 3" key="1">
    <citation type="submission" date="2014-10" db="EMBL/GenBank/DDBJ databases">
        <title>VR bacteriophages - a small but diverse group of low-temperature viruses.</title>
        <authorList>
            <person name="Kaliniene L."/>
            <person name="Meskys R."/>
            <person name="Simoliunas E."/>
            <person name="Zajanckauskaite A."/>
            <person name="Truncaite L."/>
        </authorList>
    </citation>
    <scope>NUCLEOTIDE SEQUENCE [LARGE SCALE GENOMIC DNA]</scope>
</reference>
<feature type="transmembrane region" description="Helical" evidence="1">
    <location>
        <begin position="7"/>
        <end position="25"/>
    </location>
</feature>
<keyword evidence="3" id="KW-1185">Reference proteome</keyword>
<organism evidence="2 3">
    <name type="scientific">Escherichia phage vB_EcoM_VR25</name>
    <dbReference type="NCBI Taxonomy" id="1567028"/>
    <lineage>
        <taxon>Viruses</taxon>
        <taxon>Duplodnaviria</taxon>
        <taxon>Heunggongvirae</taxon>
        <taxon>Uroviricota</taxon>
        <taxon>Caudoviricetes</taxon>
        <taxon>Pantevenvirales</taxon>
        <taxon>Straboviridae</taxon>
        <taxon>Tevenvirinae</taxon>
        <taxon>Gaprivervirus</taxon>
        <taxon>Gaprivervirus vr25</taxon>
    </lineage>
</organism>
<accession>A0A0A7HE88</accession>
<dbReference type="KEGG" id="vg:26636449"/>
<dbReference type="RefSeq" id="YP_009210029.1">
    <property type="nucleotide sequence ID" value="NC_028925.1"/>
</dbReference>
<keyword evidence="1" id="KW-1133">Transmembrane helix</keyword>
<evidence type="ECO:0000313" key="2">
    <source>
        <dbReference type="EMBL" id="AIZ02631.1"/>
    </source>
</evidence>
<sequence>MSSKNWCLIWVLSIPMICVCFSLLITA</sequence>
<keyword evidence="1" id="KW-0472">Membrane</keyword>
<dbReference type="Proteomes" id="UP000030717">
    <property type="component" value="Segment"/>
</dbReference>
<evidence type="ECO:0000313" key="3">
    <source>
        <dbReference type="Proteomes" id="UP000030717"/>
    </source>
</evidence>
<gene>
    <name evidence="2" type="ORF">VR25_287</name>
</gene>
<proteinExistence type="predicted"/>
<protein>
    <submittedName>
        <fullName evidence="2">Uncharacterized protein</fullName>
    </submittedName>
</protein>
<keyword evidence="1" id="KW-0812">Transmembrane</keyword>
<name>A0A0A7HE88_9CAUD</name>
<dbReference type="GeneID" id="26636449"/>